<evidence type="ECO:0000259" key="3">
    <source>
        <dbReference type="Pfam" id="PF12000"/>
    </source>
</evidence>
<dbReference type="Gene3D" id="3.40.50.2000">
    <property type="entry name" value="Glycogen Phosphorylase B"/>
    <property type="match status" value="2"/>
</dbReference>
<dbReference type="GO" id="GO:0016740">
    <property type="term" value="F:transferase activity"/>
    <property type="evidence" value="ECO:0007669"/>
    <property type="project" value="UniProtKB-KW"/>
</dbReference>
<evidence type="ECO:0000259" key="2">
    <source>
        <dbReference type="Pfam" id="PF00534"/>
    </source>
</evidence>
<dbReference type="InterPro" id="IPR001296">
    <property type="entry name" value="Glyco_trans_1"/>
</dbReference>
<dbReference type="EMBL" id="AP025730">
    <property type="protein sequence ID" value="BDI04581.1"/>
    <property type="molecule type" value="Genomic_DNA"/>
</dbReference>
<feature type="domain" description="Glycosyl transferase family 1" evidence="2">
    <location>
        <begin position="229"/>
        <end position="391"/>
    </location>
</feature>
<sequence length="417" mass="45505">MRILFVHQNFPAQYVHLAPALAARGHEVRALAISEQRQALPGVQVWRYGVKRGNTAGIHPWVVDVETKVLRGEACAHAAAQLAQRGYAPDLICVHPGWGEALFLREVWPKARQLHFVEMYYGAEGQDVGFDPEFPGVDLAARCRLVMKNSALLQGLVTMDAGISPTHWQAGTVPALFQPKLTVLHDGIDTRRASPNPQARFQATTQATTQAGLTLDLTVADEVLSFINRNLEPSRGYHRFMRALPGILQRRPQAQVVIVGGSDVSYGARPAHGTYQQIYLDEVREAIGEANLARVHFVGRIPHASLMALFQVTRAHVYLSYPFVLSWSLLEAMACEAPIVGSDTAPVREVITTGDTGVLVDFFDTAALVDAACDTLAQPRGTAALGRRARELVLARYDLARVCLPQQVALAEGMAAG</sequence>
<evidence type="ECO:0000256" key="1">
    <source>
        <dbReference type="ARBA" id="ARBA00022679"/>
    </source>
</evidence>
<accession>A0ABN6PHV7</accession>
<dbReference type="PANTHER" id="PTHR46401">
    <property type="entry name" value="GLYCOSYLTRANSFERASE WBBK-RELATED"/>
    <property type="match status" value="1"/>
</dbReference>
<organism evidence="4 5">
    <name type="scientific">Sphaerotilus microaerophilus</name>
    <dbReference type="NCBI Taxonomy" id="2914710"/>
    <lineage>
        <taxon>Bacteria</taxon>
        <taxon>Pseudomonadati</taxon>
        <taxon>Pseudomonadota</taxon>
        <taxon>Betaproteobacteria</taxon>
        <taxon>Burkholderiales</taxon>
        <taxon>Sphaerotilaceae</taxon>
        <taxon>Sphaerotilus</taxon>
    </lineage>
</organism>
<gene>
    <name evidence="4" type="ORF">CATMQ487_15510</name>
</gene>
<dbReference type="SUPFAM" id="SSF53756">
    <property type="entry name" value="UDP-Glycosyltransferase/glycogen phosphorylase"/>
    <property type="match status" value="1"/>
</dbReference>
<dbReference type="Pfam" id="PF00534">
    <property type="entry name" value="Glycos_transf_1"/>
    <property type="match status" value="1"/>
</dbReference>
<protein>
    <submittedName>
        <fullName evidence="4">Glycosyl transferase</fullName>
    </submittedName>
</protein>
<name>A0ABN6PHV7_9BURK</name>
<evidence type="ECO:0000313" key="5">
    <source>
        <dbReference type="Proteomes" id="UP001057498"/>
    </source>
</evidence>
<evidence type="ECO:0000313" key="4">
    <source>
        <dbReference type="EMBL" id="BDI04581.1"/>
    </source>
</evidence>
<reference evidence="4" key="1">
    <citation type="submission" date="2022-04" db="EMBL/GenBank/DDBJ databases">
        <title>Whole genome sequence of Sphaerotilus sp. FB-5.</title>
        <authorList>
            <person name="Takeda M."/>
            <person name="Narihara S."/>
            <person name="Akimoto M."/>
            <person name="Akimoto R."/>
            <person name="Nishiyashiki S."/>
            <person name="Murakami T."/>
        </authorList>
    </citation>
    <scope>NUCLEOTIDE SEQUENCE</scope>
    <source>
        <strain evidence="4">FB-5</strain>
    </source>
</reference>
<keyword evidence="1 4" id="KW-0808">Transferase</keyword>
<feature type="domain" description="Glycosyl transferase family 4" evidence="3">
    <location>
        <begin position="25"/>
        <end position="192"/>
    </location>
</feature>
<keyword evidence="5" id="KW-1185">Reference proteome</keyword>
<proteinExistence type="predicted"/>
<dbReference type="RefSeq" id="WP_251972693.1">
    <property type="nucleotide sequence ID" value="NZ_AP025730.1"/>
</dbReference>
<dbReference type="PANTHER" id="PTHR46401:SF2">
    <property type="entry name" value="GLYCOSYLTRANSFERASE WBBK-RELATED"/>
    <property type="match status" value="1"/>
</dbReference>
<dbReference type="InterPro" id="IPR022623">
    <property type="entry name" value="Glyco_trans_4"/>
</dbReference>
<dbReference type="Proteomes" id="UP001057498">
    <property type="component" value="Chromosome"/>
</dbReference>
<dbReference type="Pfam" id="PF12000">
    <property type="entry name" value="Glyco_trans_4_3"/>
    <property type="match status" value="1"/>
</dbReference>